<reference evidence="1" key="1">
    <citation type="submission" date="2014-06" db="EMBL/GenBank/DDBJ databases">
        <authorList>
            <person name="Urmite Genomes Urmite Genomes"/>
        </authorList>
    </citation>
    <scope>NUCLEOTIDE SEQUENCE</scope>
</reference>
<sequence length="111" mass="12510">MMKNKQATIAMEKYIRIHEEIKKQECESIADDPDGIGCGADAYLFEELAQARDEFCEAITPSYYAELLRLVAMHRDNTCELILENIVLKAEIRRLGGNPDFLGNVDSEGKA</sequence>
<name>A0A078LMF1_CITKO</name>
<organism evidence="1">
    <name type="scientific">Citrobacter koseri</name>
    <name type="common">Citrobacter diversus</name>
    <dbReference type="NCBI Taxonomy" id="545"/>
    <lineage>
        <taxon>Bacteria</taxon>
        <taxon>Pseudomonadati</taxon>
        <taxon>Pseudomonadota</taxon>
        <taxon>Gammaproteobacteria</taxon>
        <taxon>Enterobacterales</taxon>
        <taxon>Enterobacteriaceae</taxon>
        <taxon>Citrobacter</taxon>
    </lineage>
</organism>
<evidence type="ECO:0000313" key="1">
    <source>
        <dbReference type="EMBL" id="CDZ85384.1"/>
    </source>
</evidence>
<proteinExistence type="predicted"/>
<dbReference type="AlphaFoldDB" id="A0A078LMF1"/>
<accession>A0A078LMF1</accession>
<dbReference type="PATRIC" id="fig|545.12.peg.3598"/>
<gene>
    <name evidence="1" type="ORF">BN1086_03587</name>
</gene>
<protein>
    <submittedName>
        <fullName evidence="1">Uncharacterized protein</fullName>
    </submittedName>
</protein>
<dbReference type="EMBL" id="LK931336">
    <property type="protein sequence ID" value="CDZ85384.1"/>
    <property type="molecule type" value="Genomic_DNA"/>
</dbReference>